<evidence type="ECO:0000256" key="2">
    <source>
        <dbReference type="ARBA" id="ARBA00000937"/>
    </source>
</evidence>
<dbReference type="InterPro" id="IPR035420">
    <property type="entry name" value="Spt6_SH2"/>
</dbReference>
<sequence length="610" mass="66125">MYSTFSKAGLWEVASRFGSSSEQIGLCLSVVKLHEFIDPKETPEEVASNFTCAMYDTPEEVLKCARHMVIFKMVEENPRDVGHEMDGLSIVYSEAGCCSWSISPEPIGNGCNIMWAQKGNIVMETFEDTFEDLDEVMDRYVDPLVTHLRTMLNYRKFRTSLKTEVDELLKTEKEENPMRIVYSFGICHEHPGTFVLTSIRSTNPHHEYIGLYPKGFRFRKKMFEDIDRLVAYFQRHIDDPQNDSAPSIRSVAAMVPMRSPATGGSSGASVGSGWGGSNSEGGWRGPSYDRDRSSTPGSRTGRPDYRNNGNRDEHPSGLPRPYGGGRGRGRGSYSNNSRGHNSNHERRAGATRWGSTVKDGDDSLSNFPGAKVQNSPGREAFPGGWGGGASGGNKSGWGGGANGGDKSGWGGGASGGDKSGWGGGASGGDKSGWGAGPSDAEQGNSGWGTGSKKAGDNGCCSFSTDGSTKARRTLAIIKPDGLLGNYTDDIKRTISEYGFSIVKEQIVQLGEATVKRFYAEHSSKSFFSSLVKYMTSGPVLVMVLEKDNVVADWRALMGPTDASKAKITHPHSIRAKCGLDTEKNCVHGSDSTKSAQREILFFFDELAPDE</sequence>
<dbReference type="GO" id="GO:0006228">
    <property type="term" value="P:UTP biosynthetic process"/>
    <property type="evidence" value="ECO:0007669"/>
    <property type="project" value="InterPro"/>
</dbReference>
<dbReference type="InterPro" id="IPR036850">
    <property type="entry name" value="NDK-like_dom_sf"/>
</dbReference>
<evidence type="ECO:0000256" key="10">
    <source>
        <dbReference type="SAM" id="MobiDB-lite"/>
    </source>
</evidence>
<evidence type="ECO:0000313" key="13">
    <source>
        <dbReference type="Proteomes" id="UP001058974"/>
    </source>
</evidence>
<feature type="binding site" evidence="8">
    <location>
        <position position="478"/>
    </location>
    <ligand>
        <name>ATP</name>
        <dbReference type="ChEBI" id="CHEBI:30616"/>
    </ligand>
</feature>
<dbReference type="Gramene" id="Psat03G0275200-T1">
    <property type="protein sequence ID" value="KAI5427458.1"/>
    <property type="gene ID" value="KIW84_032752"/>
</dbReference>
<keyword evidence="6" id="KW-0418">Kinase</keyword>
<dbReference type="Gene3D" id="1.10.3500.10">
    <property type="entry name" value="Tex N-terminal region-like"/>
    <property type="match status" value="1"/>
</dbReference>
<dbReference type="Pfam" id="PF00334">
    <property type="entry name" value="NDK"/>
    <property type="match status" value="1"/>
</dbReference>
<evidence type="ECO:0000256" key="8">
    <source>
        <dbReference type="PROSITE-ProRule" id="PRU00706"/>
    </source>
</evidence>
<dbReference type="Proteomes" id="UP001058974">
    <property type="component" value="Chromosome 3"/>
</dbReference>
<dbReference type="PANTHER" id="PTHR46161">
    <property type="entry name" value="NUCLEOSIDE DIPHOSPHATE KINASE"/>
    <property type="match status" value="1"/>
</dbReference>
<feature type="active site" description="Pros-phosphohistidine intermediate" evidence="8">
    <location>
        <position position="587"/>
    </location>
</feature>
<protein>
    <recommendedName>
        <fullName evidence="11">Nucleoside diphosphate kinase-like domain-containing protein</fullName>
    </recommendedName>
</protein>
<evidence type="ECO:0000256" key="6">
    <source>
        <dbReference type="ARBA" id="ARBA00022777"/>
    </source>
</evidence>
<dbReference type="PRINTS" id="PR01243">
    <property type="entry name" value="NUCDPKINASE"/>
</dbReference>
<feature type="compositionally biased region" description="Gly residues" evidence="10">
    <location>
        <begin position="383"/>
        <end position="435"/>
    </location>
</feature>
<feature type="region of interest" description="Disordered" evidence="10">
    <location>
        <begin position="259"/>
        <end position="454"/>
    </location>
</feature>
<comment type="caution">
    <text evidence="12">The sequence shown here is derived from an EMBL/GenBank/DDBJ whole genome shotgun (WGS) entry which is preliminary data.</text>
</comment>
<feature type="binding site" evidence="8">
    <location>
        <position position="560"/>
    </location>
    <ligand>
        <name>ATP</name>
        <dbReference type="ChEBI" id="CHEBI:30616"/>
    </ligand>
</feature>
<dbReference type="FunFam" id="3.30.505.10:FF:000050">
    <property type="entry name" value="Transcription elongation factor spt6"/>
    <property type="match status" value="1"/>
</dbReference>
<reference evidence="12 13" key="1">
    <citation type="journal article" date="2022" name="Nat. Genet.">
        <title>Improved pea reference genome and pan-genome highlight genomic features and evolutionary characteristics.</title>
        <authorList>
            <person name="Yang T."/>
            <person name="Liu R."/>
            <person name="Luo Y."/>
            <person name="Hu S."/>
            <person name="Wang D."/>
            <person name="Wang C."/>
            <person name="Pandey M.K."/>
            <person name="Ge S."/>
            <person name="Xu Q."/>
            <person name="Li N."/>
            <person name="Li G."/>
            <person name="Huang Y."/>
            <person name="Saxena R.K."/>
            <person name="Ji Y."/>
            <person name="Li M."/>
            <person name="Yan X."/>
            <person name="He Y."/>
            <person name="Liu Y."/>
            <person name="Wang X."/>
            <person name="Xiang C."/>
            <person name="Varshney R.K."/>
            <person name="Ding H."/>
            <person name="Gao S."/>
            <person name="Zong X."/>
        </authorList>
    </citation>
    <scope>NUCLEOTIDE SEQUENCE [LARGE SCALE GENOMIC DNA]</scope>
    <source>
        <strain evidence="12 13">cv. Zhongwan 6</strain>
    </source>
</reference>
<feature type="binding site" evidence="8">
    <location>
        <position position="554"/>
    </location>
    <ligand>
        <name>ATP</name>
        <dbReference type="ChEBI" id="CHEBI:30616"/>
    </ligand>
</feature>
<dbReference type="InterPro" id="IPR023323">
    <property type="entry name" value="Tex-like_dom_sf"/>
</dbReference>
<feature type="binding site" evidence="8">
    <location>
        <position position="584"/>
    </location>
    <ligand>
        <name>ATP</name>
        <dbReference type="ChEBI" id="CHEBI:30616"/>
    </ligand>
</feature>
<dbReference type="GO" id="GO:0006241">
    <property type="term" value="P:CTP biosynthetic process"/>
    <property type="evidence" value="ECO:0007669"/>
    <property type="project" value="InterPro"/>
</dbReference>
<dbReference type="PANTHER" id="PTHR46161:SF3">
    <property type="entry name" value="NUCLEOSIDE DIPHOSPHATE KINASE DDB_G0292928-RELATED"/>
    <property type="match status" value="1"/>
</dbReference>
<evidence type="ECO:0000313" key="12">
    <source>
        <dbReference type="EMBL" id="KAI5427458.1"/>
    </source>
</evidence>
<keyword evidence="13" id="KW-1185">Reference proteome</keyword>
<evidence type="ECO:0000256" key="9">
    <source>
        <dbReference type="RuleBase" id="RU004011"/>
    </source>
</evidence>
<dbReference type="Gene3D" id="3.30.70.141">
    <property type="entry name" value="Nucleoside diphosphate kinase-like domain"/>
    <property type="match status" value="1"/>
</dbReference>
<dbReference type="AlphaFoldDB" id="A0A9D4XW58"/>
<name>A0A9D4XW58_PEA</name>
<dbReference type="InterPro" id="IPR001564">
    <property type="entry name" value="Nucleoside_diP_kinase"/>
</dbReference>
<proteinExistence type="inferred from homology"/>
<dbReference type="EMBL" id="JAMSHJ010000003">
    <property type="protein sequence ID" value="KAI5427458.1"/>
    <property type="molecule type" value="Genomic_DNA"/>
</dbReference>
<comment type="catalytic activity">
    <reaction evidence="1">
        <text>a 2'-deoxyribonucleoside 5'-diphosphate + ATP = a 2'-deoxyribonucleoside 5'-triphosphate + ADP</text>
        <dbReference type="Rhea" id="RHEA:44640"/>
        <dbReference type="ChEBI" id="CHEBI:30616"/>
        <dbReference type="ChEBI" id="CHEBI:61560"/>
        <dbReference type="ChEBI" id="CHEBI:73316"/>
        <dbReference type="ChEBI" id="CHEBI:456216"/>
        <dbReference type="EC" id="2.7.4.6"/>
    </reaction>
</comment>
<accession>A0A9D4XW58</accession>
<dbReference type="SUPFAM" id="SSF54919">
    <property type="entry name" value="Nucleoside diphosphate kinase, NDK"/>
    <property type="match status" value="1"/>
</dbReference>
<dbReference type="Pfam" id="PF14633">
    <property type="entry name" value="SH2_2"/>
    <property type="match status" value="1"/>
</dbReference>
<dbReference type="CDD" id="cd09928">
    <property type="entry name" value="SH2_Cterm_SPT6_like"/>
    <property type="match status" value="1"/>
</dbReference>
<dbReference type="InterPro" id="IPR034907">
    <property type="entry name" value="NDK-like_dom"/>
</dbReference>
<evidence type="ECO:0000256" key="4">
    <source>
        <dbReference type="ARBA" id="ARBA00022679"/>
    </source>
</evidence>
<keyword evidence="4" id="KW-0808">Transferase</keyword>
<dbReference type="GO" id="GO:0005524">
    <property type="term" value="F:ATP binding"/>
    <property type="evidence" value="ECO:0007669"/>
    <property type="project" value="UniProtKB-KW"/>
</dbReference>
<feature type="compositionally biased region" description="Gly residues" evidence="10">
    <location>
        <begin position="264"/>
        <end position="284"/>
    </location>
</feature>
<evidence type="ECO:0000256" key="5">
    <source>
        <dbReference type="ARBA" id="ARBA00022741"/>
    </source>
</evidence>
<dbReference type="InterPro" id="IPR036860">
    <property type="entry name" value="SH2_dom_sf"/>
</dbReference>
<dbReference type="InterPro" id="IPR035018">
    <property type="entry name" value="Spt6_SH2_C"/>
</dbReference>
<keyword evidence="7" id="KW-0067">ATP-binding</keyword>
<keyword evidence="5" id="KW-0547">Nucleotide-binding</keyword>
<evidence type="ECO:0000256" key="7">
    <source>
        <dbReference type="ARBA" id="ARBA00022840"/>
    </source>
</evidence>
<dbReference type="GO" id="GO:0006183">
    <property type="term" value="P:GTP biosynthetic process"/>
    <property type="evidence" value="ECO:0007669"/>
    <property type="project" value="InterPro"/>
</dbReference>
<comment type="similarity">
    <text evidence="3 8 9">Belongs to the NDK family.</text>
</comment>
<feature type="binding site" evidence="8">
    <location>
        <position position="574"/>
    </location>
    <ligand>
        <name>ATP</name>
        <dbReference type="ChEBI" id="CHEBI:30616"/>
    </ligand>
</feature>
<dbReference type="Gene3D" id="3.30.505.10">
    <property type="entry name" value="SH2 domain"/>
    <property type="match status" value="1"/>
</dbReference>
<evidence type="ECO:0000256" key="3">
    <source>
        <dbReference type="ARBA" id="ARBA00008142"/>
    </source>
</evidence>
<feature type="binding site" evidence="8">
    <location>
        <position position="526"/>
    </location>
    <ligand>
        <name>ATP</name>
        <dbReference type="ChEBI" id="CHEBI:30616"/>
    </ligand>
</feature>
<dbReference type="GO" id="GO:0004550">
    <property type="term" value="F:nucleoside diphosphate kinase activity"/>
    <property type="evidence" value="ECO:0007669"/>
    <property type="project" value="UniProtKB-EC"/>
</dbReference>
<feature type="domain" description="Nucleoside diphosphate kinase-like" evidence="11">
    <location>
        <begin position="470"/>
        <end position="609"/>
    </location>
</feature>
<evidence type="ECO:0000259" key="11">
    <source>
        <dbReference type="SMART" id="SM00562"/>
    </source>
</evidence>
<gene>
    <name evidence="12" type="ORF">KIW84_032752</name>
</gene>
<comment type="catalytic activity">
    <reaction evidence="2">
        <text>a ribonucleoside 5'-diphosphate + ATP = a ribonucleoside 5'-triphosphate + ADP</text>
        <dbReference type="Rhea" id="RHEA:18113"/>
        <dbReference type="ChEBI" id="CHEBI:30616"/>
        <dbReference type="ChEBI" id="CHEBI:57930"/>
        <dbReference type="ChEBI" id="CHEBI:61557"/>
        <dbReference type="ChEBI" id="CHEBI:456216"/>
        <dbReference type="EC" id="2.7.4.6"/>
    </reaction>
</comment>
<evidence type="ECO:0000256" key="1">
    <source>
        <dbReference type="ARBA" id="ARBA00000082"/>
    </source>
</evidence>
<dbReference type="PROSITE" id="PS51374">
    <property type="entry name" value="NDPK_LIKE"/>
    <property type="match status" value="1"/>
</dbReference>
<feature type="compositionally biased region" description="Low complexity" evidence="10">
    <location>
        <begin position="331"/>
        <end position="340"/>
    </location>
</feature>
<feature type="compositionally biased region" description="Basic and acidic residues" evidence="10">
    <location>
        <begin position="301"/>
        <end position="315"/>
    </location>
</feature>
<organism evidence="12 13">
    <name type="scientific">Pisum sativum</name>
    <name type="common">Garden pea</name>
    <name type="synonym">Lathyrus oleraceus</name>
    <dbReference type="NCBI Taxonomy" id="3888"/>
    <lineage>
        <taxon>Eukaryota</taxon>
        <taxon>Viridiplantae</taxon>
        <taxon>Streptophyta</taxon>
        <taxon>Embryophyta</taxon>
        <taxon>Tracheophyta</taxon>
        <taxon>Spermatophyta</taxon>
        <taxon>Magnoliopsida</taxon>
        <taxon>eudicotyledons</taxon>
        <taxon>Gunneridae</taxon>
        <taxon>Pentapetalae</taxon>
        <taxon>rosids</taxon>
        <taxon>fabids</taxon>
        <taxon>Fabales</taxon>
        <taxon>Fabaceae</taxon>
        <taxon>Papilionoideae</taxon>
        <taxon>50 kb inversion clade</taxon>
        <taxon>NPAAA clade</taxon>
        <taxon>Hologalegina</taxon>
        <taxon>IRL clade</taxon>
        <taxon>Fabeae</taxon>
        <taxon>Lathyrus</taxon>
    </lineage>
</organism>
<dbReference type="SMART" id="SM00562">
    <property type="entry name" value="NDK"/>
    <property type="match status" value="1"/>
</dbReference>